<feature type="chain" id="PRO_5034238757" evidence="1">
    <location>
        <begin position="21"/>
        <end position="252"/>
    </location>
</feature>
<keyword evidence="1" id="KW-0732">Signal</keyword>
<sequence length="252" mass="27914">MARFHSVVFVCALLQPSMQAVKDGAKIINKDRTWIGLTNGYATFECLAKGNPPPTVTWYNPNGIEITNDLNAGGINLENTVSGDRVEGYVIKSRMSIYQSGSWLGVYRCSATNNMETHDFHEIHLLETDAIYSRAPAVYTADPNDLARSNNTPVVLGIISGALLLTMVIVCSCWQCLACAKLSVQGESTPTSTEPNWDDVFDYDAPPSYDEVLEMDSDTNENDEFPPKYDPQRACNTAGLCWEDRREAEHCI</sequence>
<evidence type="ECO:0000256" key="1">
    <source>
        <dbReference type="SAM" id="SignalP"/>
    </source>
</evidence>
<dbReference type="InterPro" id="IPR013783">
    <property type="entry name" value="Ig-like_fold"/>
</dbReference>
<feature type="signal peptide" evidence="1">
    <location>
        <begin position="1"/>
        <end position="20"/>
    </location>
</feature>
<dbReference type="OrthoDB" id="10443538at2759"/>
<dbReference type="SUPFAM" id="SSF48726">
    <property type="entry name" value="Immunoglobulin"/>
    <property type="match status" value="1"/>
</dbReference>
<organism evidence="3 4">
    <name type="scientific">Acanthaster planci</name>
    <name type="common">Crown-of-thorns starfish</name>
    <dbReference type="NCBI Taxonomy" id="133434"/>
    <lineage>
        <taxon>Eukaryota</taxon>
        <taxon>Metazoa</taxon>
        <taxon>Echinodermata</taxon>
        <taxon>Eleutherozoa</taxon>
        <taxon>Asterozoa</taxon>
        <taxon>Asteroidea</taxon>
        <taxon>Valvatacea</taxon>
        <taxon>Valvatida</taxon>
        <taxon>Acanthasteridae</taxon>
        <taxon>Acanthaster</taxon>
    </lineage>
</organism>
<dbReference type="PROSITE" id="PS50835">
    <property type="entry name" value="IG_LIKE"/>
    <property type="match status" value="1"/>
</dbReference>
<name>A0A8B7ZYL2_ACAPL</name>
<dbReference type="Gene3D" id="2.60.40.10">
    <property type="entry name" value="Immunoglobulins"/>
    <property type="match status" value="1"/>
</dbReference>
<dbReference type="InterPro" id="IPR036179">
    <property type="entry name" value="Ig-like_dom_sf"/>
</dbReference>
<protein>
    <submittedName>
        <fullName evidence="4">Uncharacterized protein LOC110989833</fullName>
    </submittedName>
</protein>
<accession>A0A8B7ZYL2</accession>
<dbReference type="GeneID" id="110989833"/>
<dbReference type="Pfam" id="PF13927">
    <property type="entry name" value="Ig_3"/>
    <property type="match status" value="1"/>
</dbReference>
<dbReference type="RefSeq" id="XP_022110182.1">
    <property type="nucleotide sequence ID" value="XM_022254490.1"/>
</dbReference>
<dbReference type="Proteomes" id="UP000694845">
    <property type="component" value="Unplaced"/>
</dbReference>
<dbReference type="OMA" id="MACADCT"/>
<evidence type="ECO:0000259" key="2">
    <source>
        <dbReference type="PROSITE" id="PS50835"/>
    </source>
</evidence>
<evidence type="ECO:0000313" key="4">
    <source>
        <dbReference type="RefSeq" id="XP_022110182.1"/>
    </source>
</evidence>
<reference evidence="4" key="1">
    <citation type="submission" date="2025-08" db="UniProtKB">
        <authorList>
            <consortium name="RefSeq"/>
        </authorList>
    </citation>
    <scope>IDENTIFICATION</scope>
</reference>
<dbReference type="InterPro" id="IPR007110">
    <property type="entry name" value="Ig-like_dom"/>
</dbReference>
<keyword evidence="3" id="KW-1185">Reference proteome</keyword>
<proteinExistence type="predicted"/>
<gene>
    <name evidence="4" type="primary">LOC110989833</name>
</gene>
<feature type="domain" description="Ig-like" evidence="2">
    <location>
        <begin position="16"/>
        <end position="114"/>
    </location>
</feature>
<evidence type="ECO:0000313" key="3">
    <source>
        <dbReference type="Proteomes" id="UP000694845"/>
    </source>
</evidence>
<dbReference type="KEGG" id="aplc:110989833"/>
<dbReference type="AlphaFoldDB" id="A0A8B7ZYL2"/>